<dbReference type="AlphaFoldDB" id="A0A921Z935"/>
<feature type="domain" description="C2H2-type" evidence="13">
    <location>
        <begin position="367"/>
        <end position="395"/>
    </location>
</feature>
<dbReference type="FunFam" id="3.30.160.60:FF:000495">
    <property type="entry name" value="zinc finger protein 668"/>
    <property type="match status" value="1"/>
</dbReference>
<evidence type="ECO:0000256" key="4">
    <source>
        <dbReference type="ARBA" id="ARBA00022737"/>
    </source>
</evidence>
<comment type="caution">
    <text evidence="15">The sequence shown here is derived from an EMBL/GenBank/DDBJ whole genome shotgun (WGS) entry which is preliminary data.</text>
</comment>
<evidence type="ECO:0000256" key="1">
    <source>
        <dbReference type="ARBA" id="ARBA00004123"/>
    </source>
</evidence>
<comment type="subcellular location">
    <subcellularLocation>
        <location evidence="1">Nucleus</location>
    </subcellularLocation>
</comment>
<dbReference type="GO" id="GO:0005634">
    <property type="term" value="C:nucleus"/>
    <property type="evidence" value="ECO:0007669"/>
    <property type="project" value="UniProtKB-SubCell"/>
</dbReference>
<dbReference type="SUPFAM" id="SSF57667">
    <property type="entry name" value="beta-beta-alpha zinc fingers"/>
    <property type="match status" value="7"/>
</dbReference>
<dbReference type="PROSITE" id="PS50157">
    <property type="entry name" value="ZINC_FINGER_C2H2_2"/>
    <property type="match status" value="12"/>
</dbReference>
<dbReference type="FunFam" id="3.30.160.60:FF:002343">
    <property type="entry name" value="Zinc finger protein 33A"/>
    <property type="match status" value="2"/>
</dbReference>
<feature type="compositionally biased region" description="Polar residues" evidence="12">
    <location>
        <begin position="175"/>
        <end position="189"/>
    </location>
</feature>
<feature type="domain" description="C2H2-type" evidence="13">
    <location>
        <begin position="310"/>
        <end position="337"/>
    </location>
</feature>
<evidence type="ECO:0000256" key="6">
    <source>
        <dbReference type="ARBA" id="ARBA00022833"/>
    </source>
</evidence>
<dbReference type="PANTHER" id="PTHR24377">
    <property type="entry name" value="IP01015P-RELATED"/>
    <property type="match status" value="1"/>
</dbReference>
<dbReference type="InterPro" id="IPR013087">
    <property type="entry name" value="Znf_C2H2_type"/>
</dbReference>
<reference evidence="15" key="1">
    <citation type="journal article" date="2016" name="Insect Biochem. Mol. Biol.">
        <title>Multifaceted biological insights from a draft genome sequence of the tobacco hornworm moth, Manduca sexta.</title>
        <authorList>
            <person name="Kanost M.R."/>
            <person name="Arrese E.L."/>
            <person name="Cao X."/>
            <person name="Chen Y.R."/>
            <person name="Chellapilla S."/>
            <person name="Goldsmith M.R."/>
            <person name="Grosse-Wilde E."/>
            <person name="Heckel D.G."/>
            <person name="Herndon N."/>
            <person name="Jiang H."/>
            <person name="Papanicolaou A."/>
            <person name="Qu J."/>
            <person name="Soulages J.L."/>
            <person name="Vogel H."/>
            <person name="Walters J."/>
            <person name="Waterhouse R.M."/>
            <person name="Ahn S.J."/>
            <person name="Almeida F.C."/>
            <person name="An C."/>
            <person name="Aqrawi P."/>
            <person name="Bretschneider A."/>
            <person name="Bryant W.B."/>
            <person name="Bucks S."/>
            <person name="Chao H."/>
            <person name="Chevignon G."/>
            <person name="Christen J.M."/>
            <person name="Clarke D.F."/>
            <person name="Dittmer N.T."/>
            <person name="Ferguson L.C.F."/>
            <person name="Garavelou S."/>
            <person name="Gordon K.H.J."/>
            <person name="Gunaratna R.T."/>
            <person name="Han Y."/>
            <person name="Hauser F."/>
            <person name="He Y."/>
            <person name="Heidel-Fischer H."/>
            <person name="Hirsh A."/>
            <person name="Hu Y."/>
            <person name="Jiang H."/>
            <person name="Kalra D."/>
            <person name="Klinner C."/>
            <person name="Konig C."/>
            <person name="Kovar C."/>
            <person name="Kroll A.R."/>
            <person name="Kuwar S.S."/>
            <person name="Lee S.L."/>
            <person name="Lehman R."/>
            <person name="Li K."/>
            <person name="Li Z."/>
            <person name="Liang H."/>
            <person name="Lovelace S."/>
            <person name="Lu Z."/>
            <person name="Mansfield J.H."/>
            <person name="McCulloch K.J."/>
            <person name="Mathew T."/>
            <person name="Morton B."/>
            <person name="Muzny D.M."/>
            <person name="Neunemann D."/>
            <person name="Ongeri F."/>
            <person name="Pauchet Y."/>
            <person name="Pu L.L."/>
            <person name="Pyrousis I."/>
            <person name="Rao X.J."/>
            <person name="Redding A."/>
            <person name="Roesel C."/>
            <person name="Sanchez-Gracia A."/>
            <person name="Schaack S."/>
            <person name="Shukla A."/>
            <person name="Tetreau G."/>
            <person name="Wang Y."/>
            <person name="Xiong G.H."/>
            <person name="Traut W."/>
            <person name="Walsh T.K."/>
            <person name="Worley K.C."/>
            <person name="Wu D."/>
            <person name="Wu W."/>
            <person name="Wu Y.Q."/>
            <person name="Zhang X."/>
            <person name="Zou Z."/>
            <person name="Zucker H."/>
            <person name="Briscoe A.D."/>
            <person name="Burmester T."/>
            <person name="Clem R.J."/>
            <person name="Feyereisen R."/>
            <person name="Grimmelikhuijzen C.J.P."/>
            <person name="Hamodrakas S.J."/>
            <person name="Hansson B.S."/>
            <person name="Huguet E."/>
            <person name="Jermiin L.S."/>
            <person name="Lan Q."/>
            <person name="Lehman H.K."/>
            <person name="Lorenzen M."/>
            <person name="Merzendorfer H."/>
            <person name="Michalopoulos I."/>
            <person name="Morton D.B."/>
            <person name="Muthukrishnan S."/>
            <person name="Oakeshott J.G."/>
            <person name="Palmer W."/>
            <person name="Park Y."/>
            <person name="Passarelli A.L."/>
            <person name="Rozas J."/>
            <person name="Schwartz L.M."/>
            <person name="Smith W."/>
            <person name="Southgate A."/>
            <person name="Vilcinskas A."/>
            <person name="Vogt R."/>
            <person name="Wang P."/>
            <person name="Werren J."/>
            <person name="Yu X.Q."/>
            <person name="Zhou J.J."/>
            <person name="Brown S.J."/>
            <person name="Scherer S.E."/>
            <person name="Richards S."/>
            <person name="Blissard G.W."/>
        </authorList>
    </citation>
    <scope>NUCLEOTIDE SEQUENCE</scope>
</reference>
<dbReference type="Proteomes" id="UP000791440">
    <property type="component" value="Unassembled WGS sequence"/>
</dbReference>
<dbReference type="GO" id="GO:0045892">
    <property type="term" value="P:negative regulation of DNA-templated transcription"/>
    <property type="evidence" value="ECO:0007669"/>
    <property type="project" value="UniProtKB-ARBA"/>
</dbReference>
<comment type="similarity">
    <text evidence="2">Belongs to the krueppel C2H2-type zinc-finger protein family.</text>
</comment>
<feature type="domain" description="C2H2-type" evidence="13">
    <location>
        <begin position="424"/>
        <end position="451"/>
    </location>
</feature>
<feature type="binding site" evidence="11">
    <location>
        <position position="93"/>
    </location>
    <ligand>
        <name>Zn(2+)</name>
        <dbReference type="ChEBI" id="CHEBI:29105"/>
    </ligand>
</feature>
<keyword evidence="8" id="KW-0804">Transcription</keyword>
<evidence type="ECO:0000256" key="10">
    <source>
        <dbReference type="PROSITE-ProRule" id="PRU00042"/>
    </source>
</evidence>
<feature type="region of interest" description="Disordered" evidence="12">
    <location>
        <begin position="175"/>
        <end position="200"/>
    </location>
</feature>
<evidence type="ECO:0000313" key="15">
    <source>
        <dbReference type="EMBL" id="KAG6453056.1"/>
    </source>
</evidence>
<evidence type="ECO:0000256" key="7">
    <source>
        <dbReference type="ARBA" id="ARBA00023015"/>
    </source>
</evidence>
<protein>
    <submittedName>
        <fullName evidence="15">Uncharacterized protein</fullName>
    </submittedName>
</protein>
<keyword evidence="5 10" id="KW-0863">Zinc-finger</keyword>
<dbReference type="Gene3D" id="3.30.160.60">
    <property type="entry name" value="Classic Zinc Finger"/>
    <property type="match status" value="10"/>
</dbReference>
<reference evidence="15" key="2">
    <citation type="submission" date="2020-12" db="EMBL/GenBank/DDBJ databases">
        <authorList>
            <person name="Kanost M."/>
        </authorList>
    </citation>
    <scope>NUCLEOTIDE SEQUENCE</scope>
</reference>
<organism evidence="15 16">
    <name type="scientific">Manduca sexta</name>
    <name type="common">Tobacco hawkmoth</name>
    <name type="synonym">Tobacco hornworm</name>
    <dbReference type="NCBI Taxonomy" id="7130"/>
    <lineage>
        <taxon>Eukaryota</taxon>
        <taxon>Metazoa</taxon>
        <taxon>Ecdysozoa</taxon>
        <taxon>Arthropoda</taxon>
        <taxon>Hexapoda</taxon>
        <taxon>Insecta</taxon>
        <taxon>Pterygota</taxon>
        <taxon>Neoptera</taxon>
        <taxon>Endopterygota</taxon>
        <taxon>Lepidoptera</taxon>
        <taxon>Glossata</taxon>
        <taxon>Ditrysia</taxon>
        <taxon>Bombycoidea</taxon>
        <taxon>Sphingidae</taxon>
        <taxon>Sphinginae</taxon>
        <taxon>Sphingini</taxon>
        <taxon>Manduca</taxon>
    </lineage>
</organism>
<gene>
    <name evidence="15" type="ORF">O3G_MSEX007972</name>
</gene>
<dbReference type="SMART" id="SM00355">
    <property type="entry name" value="ZnF_C2H2"/>
    <property type="match status" value="12"/>
</dbReference>
<feature type="domain" description="C2H2-type" evidence="13">
    <location>
        <begin position="480"/>
        <end position="506"/>
    </location>
</feature>
<keyword evidence="6 11" id="KW-0862">Zinc</keyword>
<evidence type="ECO:0000256" key="11">
    <source>
        <dbReference type="PROSITE-ProRule" id="PRU01263"/>
    </source>
</evidence>
<feature type="domain" description="C2H2-type" evidence="13">
    <location>
        <begin position="224"/>
        <end position="252"/>
    </location>
</feature>
<dbReference type="FunFam" id="3.30.160.60:FF:000193">
    <property type="entry name" value="Zinc finger protein 300"/>
    <property type="match status" value="1"/>
</dbReference>
<feature type="domain" description="ZAD" evidence="14">
    <location>
        <begin position="46"/>
        <end position="120"/>
    </location>
</feature>
<dbReference type="InterPro" id="IPR050826">
    <property type="entry name" value="Krueppel_C2H2_ZnFinger"/>
</dbReference>
<dbReference type="InterPro" id="IPR012934">
    <property type="entry name" value="Znf_AD"/>
</dbReference>
<dbReference type="FunFam" id="3.30.160.60:FF:000710">
    <property type="entry name" value="Zinc finger protein 768"/>
    <property type="match status" value="1"/>
</dbReference>
<feature type="domain" description="C2H2-type" evidence="13">
    <location>
        <begin position="507"/>
        <end position="534"/>
    </location>
</feature>
<evidence type="ECO:0000256" key="3">
    <source>
        <dbReference type="ARBA" id="ARBA00022723"/>
    </source>
</evidence>
<dbReference type="GO" id="GO:0008270">
    <property type="term" value="F:zinc ion binding"/>
    <property type="evidence" value="ECO:0007669"/>
    <property type="project" value="UniProtKB-UniRule"/>
</dbReference>
<evidence type="ECO:0000256" key="5">
    <source>
        <dbReference type="ARBA" id="ARBA00022771"/>
    </source>
</evidence>
<keyword evidence="7" id="KW-0805">Transcription regulation</keyword>
<dbReference type="Pfam" id="PF00096">
    <property type="entry name" value="zf-C2H2"/>
    <property type="match status" value="7"/>
</dbReference>
<keyword evidence="16" id="KW-1185">Reference proteome</keyword>
<evidence type="ECO:0000259" key="14">
    <source>
        <dbReference type="PROSITE" id="PS51915"/>
    </source>
</evidence>
<dbReference type="EMBL" id="JH668436">
    <property type="protein sequence ID" value="KAG6453056.1"/>
    <property type="molecule type" value="Genomic_DNA"/>
</dbReference>
<feature type="domain" description="C2H2-type" evidence="13">
    <location>
        <begin position="282"/>
        <end position="309"/>
    </location>
</feature>
<dbReference type="InterPro" id="IPR036236">
    <property type="entry name" value="Znf_C2H2_sf"/>
</dbReference>
<keyword evidence="3 11" id="KW-0479">Metal-binding</keyword>
<feature type="binding site" evidence="11">
    <location>
        <position position="51"/>
    </location>
    <ligand>
        <name>Zn(2+)</name>
        <dbReference type="ChEBI" id="CHEBI:29105"/>
    </ligand>
</feature>
<proteinExistence type="inferred from homology"/>
<feature type="domain" description="C2H2-type" evidence="13">
    <location>
        <begin position="396"/>
        <end position="423"/>
    </location>
</feature>
<evidence type="ECO:0000313" key="16">
    <source>
        <dbReference type="Proteomes" id="UP000791440"/>
    </source>
</evidence>
<name>A0A921Z935_MANSE</name>
<keyword evidence="9" id="KW-0539">Nucleus</keyword>
<evidence type="ECO:0000256" key="12">
    <source>
        <dbReference type="SAM" id="MobiDB-lite"/>
    </source>
</evidence>
<dbReference type="SMART" id="SM00868">
    <property type="entry name" value="zf-AD"/>
    <property type="match status" value="1"/>
</dbReference>
<evidence type="ECO:0000259" key="13">
    <source>
        <dbReference type="PROSITE" id="PS50157"/>
    </source>
</evidence>
<dbReference type="PROSITE" id="PS51915">
    <property type="entry name" value="ZAD"/>
    <property type="match status" value="1"/>
</dbReference>
<dbReference type="PROSITE" id="PS00028">
    <property type="entry name" value="ZINC_FINGER_C2H2_1"/>
    <property type="match status" value="11"/>
</dbReference>
<sequence>MDNNDKNAEKPEKPEESNIANQEYFEIKIPLNLFQYLSAEGCDLQNLCRICLSLDNDVMFPMCNKDNSLLSDMFTNFTSIPAYVGDGLPSNICTSCQALVVNCYEFKGLCERSDYTLKSILKGEFTAKDEILDNNDNIQNSQESNKGKEAEQQYMKEDEDVQDVQYLEDFGEVSSENGAQQNISGNTNAEVKDPVTIPATDPESLLNEAYFVNTASNKRRPSSYACSFCGKNYMKLKTLRAHIKNSHQQSEQPYACNQCKESFNSEHDLKLHSALHPKGSMWKCNKCEKEFHSKSMLRRHIQRHMESKRYACETCGKLFIELYALRRHTRVHTGELVEKKHKCHLCDKRYRWSAQLSAHVARHAGARPCACACGKSFPTPRLLASHQRVHDDRKPHACHYCDKRFRHESTRNTHHRTHTGEKPYVCCTCGKAFIQNSNLTLHMRTHTGEKPYSCSMCWRKFSSSSTLKAHLRSHTGERPYECKICGKRFARVPLQTHMRLHTGERPHRCSACPKTFVNASRLREHAHVHTGEKPFECAMCAQMFPTKSHLVKHLKTHQPQKKSKRVVVCNPEILVSNKIVISENTSTIEGLKSETVRAEDTACRIVILDSEQAPIEVHLSC</sequence>
<keyword evidence="4" id="KW-0677">Repeat</keyword>
<feature type="domain" description="C2H2-type" evidence="13">
    <location>
        <begin position="341"/>
        <end position="368"/>
    </location>
</feature>
<evidence type="ECO:0000256" key="9">
    <source>
        <dbReference type="ARBA" id="ARBA00023242"/>
    </source>
</evidence>
<dbReference type="SUPFAM" id="SSF57716">
    <property type="entry name" value="Glucocorticoid receptor-like (DNA-binding domain)"/>
    <property type="match status" value="1"/>
</dbReference>
<feature type="domain" description="C2H2-type" evidence="13">
    <location>
        <begin position="535"/>
        <end position="562"/>
    </location>
</feature>
<accession>A0A921Z935</accession>
<dbReference type="FunFam" id="3.30.160.60:FF:001498">
    <property type="entry name" value="Zinc finger protein 404"/>
    <property type="match status" value="1"/>
</dbReference>
<feature type="binding site" evidence="11">
    <location>
        <position position="48"/>
    </location>
    <ligand>
        <name>Zn(2+)</name>
        <dbReference type="ChEBI" id="CHEBI:29105"/>
    </ligand>
</feature>
<dbReference type="Pfam" id="PF07776">
    <property type="entry name" value="zf-AD"/>
    <property type="match status" value="1"/>
</dbReference>
<evidence type="ECO:0000256" key="2">
    <source>
        <dbReference type="ARBA" id="ARBA00006991"/>
    </source>
</evidence>
<dbReference type="OrthoDB" id="40579at2759"/>
<evidence type="ECO:0000256" key="8">
    <source>
        <dbReference type="ARBA" id="ARBA00023163"/>
    </source>
</evidence>
<feature type="domain" description="C2H2-type" evidence="13">
    <location>
        <begin position="452"/>
        <end position="479"/>
    </location>
</feature>
<dbReference type="Pfam" id="PF13912">
    <property type="entry name" value="zf-C2H2_6"/>
    <property type="match status" value="1"/>
</dbReference>
<feature type="domain" description="C2H2-type" evidence="13">
    <location>
        <begin position="254"/>
        <end position="276"/>
    </location>
</feature>
<feature type="binding site" evidence="11">
    <location>
        <position position="96"/>
    </location>
    <ligand>
        <name>Zn(2+)</name>
        <dbReference type="ChEBI" id="CHEBI:29105"/>
    </ligand>
</feature>